<protein>
    <recommendedName>
        <fullName evidence="4">Signal transduction histidine kinase</fullName>
    </recommendedName>
</protein>
<reference evidence="2 3" key="1">
    <citation type="submission" date="2017-04" db="EMBL/GenBank/DDBJ databases">
        <authorList>
            <person name="Afonso C.L."/>
            <person name="Miller P.J."/>
            <person name="Scott M.A."/>
            <person name="Spackman E."/>
            <person name="Goraichik I."/>
            <person name="Dimitrov K.M."/>
            <person name="Suarez D.L."/>
            <person name="Swayne D.E."/>
        </authorList>
    </citation>
    <scope>NUCLEOTIDE SEQUENCE [LARGE SCALE GENOMIC DNA]</scope>
    <source>
        <strain evidence="2 3">N3/975</strain>
    </source>
</reference>
<organism evidence="2 3">
    <name type="scientific">Paenibacillus uliginis N3/975</name>
    <dbReference type="NCBI Taxonomy" id="1313296"/>
    <lineage>
        <taxon>Bacteria</taxon>
        <taxon>Bacillati</taxon>
        <taxon>Bacillota</taxon>
        <taxon>Bacilli</taxon>
        <taxon>Bacillales</taxon>
        <taxon>Paenibacillaceae</taxon>
        <taxon>Paenibacillus</taxon>
    </lineage>
</organism>
<gene>
    <name evidence="2" type="ORF">SAMN05661091_1553</name>
</gene>
<sequence length="60" mass="6696">MNYTNAVIFIILAFSLGLIMIMNKDSIPQKIRKGMALTAVALILFAFYIIVYSLYTMGSS</sequence>
<keyword evidence="1" id="KW-0812">Transmembrane</keyword>
<dbReference type="Proteomes" id="UP000192940">
    <property type="component" value="Chromosome I"/>
</dbReference>
<accession>A0A1X7H2N3</accession>
<proteinExistence type="predicted"/>
<dbReference type="AlphaFoldDB" id="A0A1X7H2N3"/>
<feature type="transmembrane region" description="Helical" evidence="1">
    <location>
        <begin position="6"/>
        <end position="23"/>
    </location>
</feature>
<dbReference type="EMBL" id="LT840184">
    <property type="protein sequence ID" value="SMF78375.1"/>
    <property type="molecule type" value="Genomic_DNA"/>
</dbReference>
<evidence type="ECO:0000313" key="3">
    <source>
        <dbReference type="Proteomes" id="UP000192940"/>
    </source>
</evidence>
<feature type="transmembrane region" description="Helical" evidence="1">
    <location>
        <begin position="35"/>
        <end position="55"/>
    </location>
</feature>
<evidence type="ECO:0008006" key="4">
    <source>
        <dbReference type="Google" id="ProtNLM"/>
    </source>
</evidence>
<evidence type="ECO:0000313" key="2">
    <source>
        <dbReference type="EMBL" id="SMF78375.1"/>
    </source>
</evidence>
<evidence type="ECO:0000256" key="1">
    <source>
        <dbReference type="SAM" id="Phobius"/>
    </source>
</evidence>
<keyword evidence="1" id="KW-0472">Membrane</keyword>
<keyword evidence="1" id="KW-1133">Transmembrane helix</keyword>
<dbReference type="STRING" id="1313296.SAMN05661091_1553"/>
<name>A0A1X7H2N3_9BACL</name>
<dbReference type="RefSeq" id="WP_208918474.1">
    <property type="nucleotide sequence ID" value="NZ_LT840184.1"/>
</dbReference>
<keyword evidence="3" id="KW-1185">Reference proteome</keyword>